<sequence>MSSETPRFDMASPDTDLNQPISMDTTVTCLGRHSFFRSELALICKPFHTQTSGNGTPHAKCDDLIMWTLDADLMQSPSLHHRVPGCSLEHVFYRGTYLPIRSYSAYASMHAYDNVQPALVIANMGSGSLWPMSPHRLLIFYARRVLPSGHRHCTFT</sequence>
<dbReference type="AlphaFoldDB" id="A0A7J6J1P4"/>
<dbReference type="InParanoid" id="A0A7J6J1P4"/>
<keyword evidence="2" id="KW-1185">Reference proteome</keyword>
<reference evidence="1 2" key="1">
    <citation type="submission" date="2012-08" db="EMBL/GenBank/DDBJ databases">
        <authorList>
            <person name="Gan P.H.P."/>
            <person name="Ikeda K."/>
            <person name="Irieda H."/>
            <person name="Narusaka M."/>
            <person name="O'Connell R.J."/>
            <person name="Narusaka Y."/>
            <person name="Takano Y."/>
            <person name="Kubo Y."/>
            <person name="Shirasu K."/>
        </authorList>
    </citation>
    <scope>NUCLEOTIDE SEQUENCE [LARGE SCALE GENOMIC DNA]</scope>
    <source>
        <strain evidence="1 2">Nara gc5</strain>
    </source>
</reference>
<evidence type="ECO:0000313" key="1">
    <source>
        <dbReference type="EMBL" id="KAF4482270.1"/>
    </source>
</evidence>
<dbReference type="Proteomes" id="UP000011096">
    <property type="component" value="Unassembled WGS sequence"/>
</dbReference>
<proteinExistence type="predicted"/>
<name>A0A7J6J1P4_COLFN</name>
<organism evidence="1 2">
    <name type="scientific">Colletotrichum fructicola (strain Nara gc5)</name>
    <name type="common">Anthracnose fungus</name>
    <name type="synonym">Colletotrichum gloeosporioides (strain Nara gc5)</name>
    <dbReference type="NCBI Taxonomy" id="1213859"/>
    <lineage>
        <taxon>Eukaryota</taxon>
        <taxon>Fungi</taxon>
        <taxon>Dikarya</taxon>
        <taxon>Ascomycota</taxon>
        <taxon>Pezizomycotina</taxon>
        <taxon>Sordariomycetes</taxon>
        <taxon>Hypocreomycetidae</taxon>
        <taxon>Glomerellales</taxon>
        <taxon>Glomerellaceae</taxon>
        <taxon>Colletotrichum</taxon>
        <taxon>Colletotrichum gloeosporioides species complex</taxon>
    </lineage>
</organism>
<reference evidence="1 2" key="2">
    <citation type="submission" date="2020-04" db="EMBL/GenBank/DDBJ databases">
        <title>Genome sequencing and assembly of multiple isolates from the Colletotrichum gloeosporioides species complex.</title>
        <authorList>
            <person name="Gan P."/>
            <person name="Shirasu K."/>
        </authorList>
    </citation>
    <scope>NUCLEOTIDE SEQUENCE [LARGE SCALE GENOMIC DNA]</scope>
    <source>
        <strain evidence="1 2">Nara gc5</strain>
    </source>
</reference>
<evidence type="ECO:0000313" key="2">
    <source>
        <dbReference type="Proteomes" id="UP000011096"/>
    </source>
</evidence>
<dbReference type="RefSeq" id="XP_066008409.1">
    <property type="nucleotide sequence ID" value="XM_066152126.1"/>
</dbReference>
<protein>
    <submittedName>
        <fullName evidence="1">Uncharacterized protein</fullName>
    </submittedName>
</protein>
<accession>A0A7J6J1P4</accession>
<dbReference type="EMBL" id="ANPB02000005">
    <property type="protein sequence ID" value="KAF4482270.1"/>
    <property type="molecule type" value="Genomic_DNA"/>
</dbReference>
<gene>
    <name evidence="1" type="ORF">CGGC5_v009150</name>
</gene>
<dbReference type="GeneID" id="90980027"/>
<comment type="caution">
    <text evidence="1">The sequence shown here is derived from an EMBL/GenBank/DDBJ whole genome shotgun (WGS) entry which is preliminary data.</text>
</comment>